<keyword evidence="2" id="KW-0472">Membrane</keyword>
<dbReference type="SUPFAM" id="SSF48726">
    <property type="entry name" value="Immunoglobulin"/>
    <property type="match status" value="1"/>
</dbReference>
<evidence type="ECO:0000313" key="3">
    <source>
        <dbReference type="Proteomes" id="UP000288716"/>
    </source>
</evidence>
<dbReference type="STRING" id="299467.A0A443SAX1"/>
<feature type="domain" description="Ig-like" evidence="1">
    <location>
        <begin position="1"/>
        <end position="71"/>
    </location>
</feature>
<dbReference type="GO" id="GO:0016301">
    <property type="term" value="F:kinase activity"/>
    <property type="evidence" value="ECO:0007669"/>
    <property type="project" value="UniProtKB-KW"/>
</dbReference>
<gene>
    <name evidence="2" type="ORF">B4U80_10359</name>
</gene>
<dbReference type="Pfam" id="PF13927">
    <property type="entry name" value="Ig_3"/>
    <property type="match status" value="1"/>
</dbReference>
<sequence>MRCVFRGNSMPVTVKWYKNEAPLEVEKGKIEIKNNNLGKGRVQSRLRILALDTHDTGYYKCEASNKYKTIETIGILKVQGGE</sequence>
<dbReference type="AlphaFoldDB" id="A0A443SAX1"/>
<organism evidence="2 3">
    <name type="scientific">Leptotrombidium deliense</name>
    <dbReference type="NCBI Taxonomy" id="299467"/>
    <lineage>
        <taxon>Eukaryota</taxon>
        <taxon>Metazoa</taxon>
        <taxon>Ecdysozoa</taxon>
        <taxon>Arthropoda</taxon>
        <taxon>Chelicerata</taxon>
        <taxon>Arachnida</taxon>
        <taxon>Acari</taxon>
        <taxon>Acariformes</taxon>
        <taxon>Trombidiformes</taxon>
        <taxon>Prostigmata</taxon>
        <taxon>Anystina</taxon>
        <taxon>Parasitengona</taxon>
        <taxon>Trombiculoidea</taxon>
        <taxon>Trombiculidae</taxon>
        <taxon>Leptotrombidium</taxon>
    </lineage>
</organism>
<keyword evidence="3" id="KW-1185">Reference proteome</keyword>
<reference evidence="2 3" key="1">
    <citation type="journal article" date="2018" name="Gigascience">
        <title>Genomes of trombidid mites reveal novel predicted allergens and laterally-transferred genes associated with secondary metabolism.</title>
        <authorList>
            <person name="Dong X."/>
            <person name="Chaisiri K."/>
            <person name="Xia D."/>
            <person name="Armstrong S.D."/>
            <person name="Fang Y."/>
            <person name="Donnelly M.J."/>
            <person name="Kadowaki T."/>
            <person name="McGarry J.W."/>
            <person name="Darby A.C."/>
            <person name="Makepeace B.L."/>
        </authorList>
    </citation>
    <scope>NUCLEOTIDE SEQUENCE [LARGE SCALE GENOMIC DNA]</scope>
    <source>
        <strain evidence="2">UoL-UT</strain>
    </source>
</reference>
<dbReference type="CDD" id="cd00096">
    <property type="entry name" value="Ig"/>
    <property type="match status" value="1"/>
</dbReference>
<proteinExistence type="predicted"/>
<keyword evidence="2" id="KW-0808">Transferase</keyword>
<dbReference type="InterPro" id="IPR013783">
    <property type="entry name" value="Ig-like_fold"/>
</dbReference>
<dbReference type="Proteomes" id="UP000288716">
    <property type="component" value="Unassembled WGS sequence"/>
</dbReference>
<keyword evidence="2" id="KW-0675">Receptor</keyword>
<comment type="caution">
    <text evidence="2">The sequence shown here is derived from an EMBL/GenBank/DDBJ whole genome shotgun (WGS) entry which is preliminary data.</text>
</comment>
<protein>
    <submittedName>
        <fullName evidence="2">Tyrosine-protein kinase transmembrane receptor ROR1-like protein</fullName>
    </submittedName>
</protein>
<dbReference type="VEuPathDB" id="VectorBase:LDEU007410"/>
<dbReference type="PROSITE" id="PS50835">
    <property type="entry name" value="IG_LIKE"/>
    <property type="match status" value="1"/>
</dbReference>
<dbReference type="EMBL" id="NCKV01004636">
    <property type="protein sequence ID" value="RWS24630.1"/>
    <property type="molecule type" value="Genomic_DNA"/>
</dbReference>
<evidence type="ECO:0000313" key="2">
    <source>
        <dbReference type="EMBL" id="RWS24630.1"/>
    </source>
</evidence>
<dbReference type="OrthoDB" id="6133584at2759"/>
<dbReference type="InterPro" id="IPR007110">
    <property type="entry name" value="Ig-like_dom"/>
</dbReference>
<accession>A0A443SAX1</accession>
<dbReference type="InterPro" id="IPR036179">
    <property type="entry name" value="Ig-like_dom_sf"/>
</dbReference>
<name>A0A443SAX1_9ACAR</name>
<keyword evidence="2" id="KW-0418">Kinase</keyword>
<evidence type="ECO:0000259" key="1">
    <source>
        <dbReference type="PROSITE" id="PS50835"/>
    </source>
</evidence>
<dbReference type="Gene3D" id="2.60.40.10">
    <property type="entry name" value="Immunoglobulins"/>
    <property type="match status" value="1"/>
</dbReference>
<keyword evidence="2" id="KW-0812">Transmembrane</keyword>